<keyword evidence="5" id="KW-1185">Reference proteome</keyword>
<comment type="similarity">
    <text evidence="1">Belongs to the nitroreductase family.</text>
</comment>
<dbReference type="PANTHER" id="PTHR43673:SF10">
    <property type="entry name" value="NADH DEHYDROGENASE_NAD(P)H NITROREDUCTASE XCC3605-RELATED"/>
    <property type="match status" value="1"/>
</dbReference>
<comment type="caution">
    <text evidence="4">The sequence shown here is derived from an EMBL/GenBank/DDBJ whole genome shotgun (WGS) entry which is preliminary data.</text>
</comment>
<dbReference type="AlphaFoldDB" id="A0A1J5MW14"/>
<dbReference type="InterPro" id="IPR000415">
    <property type="entry name" value="Nitroreductase-like"/>
</dbReference>
<evidence type="ECO:0000256" key="1">
    <source>
        <dbReference type="ARBA" id="ARBA00007118"/>
    </source>
</evidence>
<organism evidence="4 5">
    <name type="scientific">Pseudodesulfovibrio hydrargyri</name>
    <dbReference type="NCBI Taxonomy" id="2125990"/>
    <lineage>
        <taxon>Bacteria</taxon>
        <taxon>Pseudomonadati</taxon>
        <taxon>Thermodesulfobacteriota</taxon>
        <taxon>Desulfovibrionia</taxon>
        <taxon>Desulfovibrionales</taxon>
        <taxon>Desulfovibrionaceae</taxon>
    </lineage>
</organism>
<feature type="domain" description="Nitroreductase" evidence="3">
    <location>
        <begin position="9"/>
        <end position="186"/>
    </location>
</feature>
<dbReference type="OrthoDB" id="9802510at2"/>
<evidence type="ECO:0000259" key="3">
    <source>
        <dbReference type="Pfam" id="PF00881"/>
    </source>
</evidence>
<name>A0A1J5MW14_9BACT</name>
<evidence type="ECO:0000313" key="5">
    <source>
        <dbReference type="Proteomes" id="UP000181901"/>
    </source>
</evidence>
<dbReference type="Proteomes" id="UP000181901">
    <property type="component" value="Unassembled WGS sequence"/>
</dbReference>
<evidence type="ECO:0000313" key="4">
    <source>
        <dbReference type="EMBL" id="OIQ50765.1"/>
    </source>
</evidence>
<dbReference type="Pfam" id="PF00881">
    <property type="entry name" value="Nitroreductase"/>
    <property type="match status" value="1"/>
</dbReference>
<reference evidence="4 5" key="1">
    <citation type="submission" date="2015-09" db="EMBL/GenBank/DDBJ databases">
        <title>Genome of Desulfovibrio dechloracetivorans BerOc1, a mercury methylating strain isolated from highly hydrocarbons and metals contaminated coastal sediments.</title>
        <authorList>
            <person name="Goni Urriza M."/>
            <person name="Gassie C."/>
            <person name="Bouchez O."/>
            <person name="Klopp C."/>
            <person name="Ranchou-Peyruse A."/>
            <person name="Remy G."/>
        </authorList>
    </citation>
    <scope>NUCLEOTIDE SEQUENCE [LARGE SCALE GENOMIC DNA]</scope>
    <source>
        <strain evidence="4 5">BerOc1</strain>
    </source>
</reference>
<proteinExistence type="inferred from homology"/>
<dbReference type="GO" id="GO:0016491">
    <property type="term" value="F:oxidoreductase activity"/>
    <property type="evidence" value="ECO:0007669"/>
    <property type="project" value="UniProtKB-KW"/>
</dbReference>
<dbReference type="InterPro" id="IPR029479">
    <property type="entry name" value="Nitroreductase"/>
</dbReference>
<dbReference type="PANTHER" id="PTHR43673">
    <property type="entry name" value="NAD(P)H NITROREDUCTASE YDGI-RELATED"/>
    <property type="match status" value="1"/>
</dbReference>
<keyword evidence="2 4" id="KW-0560">Oxidoreductase</keyword>
<accession>A0A1J5MW14</accession>
<dbReference type="SUPFAM" id="SSF55469">
    <property type="entry name" value="FMN-dependent nitroreductase-like"/>
    <property type="match status" value="1"/>
</dbReference>
<dbReference type="Gene3D" id="3.40.109.10">
    <property type="entry name" value="NADH Oxidase"/>
    <property type="match status" value="1"/>
</dbReference>
<protein>
    <submittedName>
        <fullName evidence="4">Putative NAD(P)H nitroreductase YodC</fullName>
        <ecNumber evidence="4">1.-.-.-</ecNumber>
    </submittedName>
</protein>
<sequence>MTMTVKEAIAARHSVRSFTGEPVSEAALEELLEAARQAPSSLNSQPWRFIPVTDEATREWIASSEVSRKQRWLAGAPAILVCCADLEGYVRDTQASAFFYKENKIMDEEPTQGVLDYAEREEKASETARFGASAMNVALAVSFIMLRAVELGLGTCWVGMFNEGPLKERFGLTPDQRVVCLLAVGHPDEPSVPPRNRKSLDEIVLK</sequence>
<evidence type="ECO:0000256" key="2">
    <source>
        <dbReference type="ARBA" id="ARBA00023002"/>
    </source>
</evidence>
<dbReference type="EMBL" id="LKAQ01000004">
    <property type="protein sequence ID" value="OIQ50765.1"/>
    <property type="molecule type" value="Genomic_DNA"/>
</dbReference>
<dbReference type="RefSeq" id="WP_071546173.1">
    <property type="nucleotide sequence ID" value="NZ_LKAQ01000004.1"/>
</dbReference>
<dbReference type="EC" id="1.-.-.-" evidence="4"/>
<gene>
    <name evidence="4" type="primary">yodC_1</name>
    <name evidence="4" type="ORF">BerOc1_02707</name>
</gene>